<protein>
    <submittedName>
        <fullName evidence="1">Uncharacterized protein</fullName>
    </submittedName>
</protein>
<gene>
    <name evidence="1" type="ORF">COCCADRAFT_96225</name>
</gene>
<accession>W6YCY6</accession>
<keyword evidence="2" id="KW-1185">Reference proteome</keyword>
<dbReference type="Proteomes" id="UP000053841">
    <property type="component" value="Unassembled WGS sequence"/>
</dbReference>
<dbReference type="KEGG" id="bze:COCCADRAFT_96225"/>
<feature type="non-terminal residue" evidence="1">
    <location>
        <position position="1"/>
    </location>
</feature>
<dbReference type="HOGENOM" id="CLU_2216059_0_0_1"/>
<name>W6YCY6_COCC2</name>
<reference evidence="1 2" key="1">
    <citation type="journal article" date="2013" name="PLoS Genet.">
        <title>Comparative genome structure, secondary metabolite, and effector coding capacity across Cochliobolus pathogens.</title>
        <authorList>
            <person name="Condon B.J."/>
            <person name="Leng Y."/>
            <person name="Wu D."/>
            <person name="Bushley K.E."/>
            <person name="Ohm R.A."/>
            <person name="Otillar R."/>
            <person name="Martin J."/>
            <person name="Schackwitz W."/>
            <person name="Grimwood J."/>
            <person name="MohdZainudin N."/>
            <person name="Xue C."/>
            <person name="Wang R."/>
            <person name="Manning V.A."/>
            <person name="Dhillon B."/>
            <person name="Tu Z.J."/>
            <person name="Steffenson B.J."/>
            <person name="Salamov A."/>
            <person name="Sun H."/>
            <person name="Lowry S."/>
            <person name="LaButti K."/>
            <person name="Han J."/>
            <person name="Copeland A."/>
            <person name="Lindquist E."/>
            <person name="Barry K."/>
            <person name="Schmutz J."/>
            <person name="Baker S.E."/>
            <person name="Ciuffetti L.M."/>
            <person name="Grigoriev I.V."/>
            <person name="Zhong S."/>
            <person name="Turgeon B.G."/>
        </authorList>
    </citation>
    <scope>NUCLEOTIDE SEQUENCE [LARGE SCALE GENOMIC DNA]</scope>
    <source>
        <strain evidence="1 2">26-R-13</strain>
    </source>
</reference>
<evidence type="ECO:0000313" key="2">
    <source>
        <dbReference type="Proteomes" id="UP000053841"/>
    </source>
</evidence>
<sequence>EQDNIELITSGTVVKDKYESVEQNDCKHYNVWICGCTSFALVKQISLKVAMNMTTFSTKELAMTREPIKSKLEDELKPRSKLLSFYKVSESITNKIQETYLKISIFR</sequence>
<dbReference type="GeneID" id="19154106"/>
<evidence type="ECO:0000313" key="1">
    <source>
        <dbReference type="EMBL" id="EUC33384.1"/>
    </source>
</evidence>
<proteinExistence type="predicted"/>
<dbReference type="AlphaFoldDB" id="W6YCY6"/>
<organism evidence="1 2">
    <name type="scientific">Cochliobolus carbonum (strain 26-R-13)</name>
    <name type="common">Maize leaf spot fungus</name>
    <name type="synonym">Bipolaris zeicola</name>
    <dbReference type="NCBI Taxonomy" id="930089"/>
    <lineage>
        <taxon>Eukaryota</taxon>
        <taxon>Fungi</taxon>
        <taxon>Dikarya</taxon>
        <taxon>Ascomycota</taxon>
        <taxon>Pezizomycotina</taxon>
        <taxon>Dothideomycetes</taxon>
        <taxon>Pleosporomycetidae</taxon>
        <taxon>Pleosporales</taxon>
        <taxon>Pleosporineae</taxon>
        <taxon>Pleosporaceae</taxon>
        <taxon>Bipolaris</taxon>
    </lineage>
</organism>
<dbReference type="EMBL" id="KI964612">
    <property type="protein sequence ID" value="EUC33384.1"/>
    <property type="molecule type" value="Genomic_DNA"/>
</dbReference>
<dbReference type="RefSeq" id="XP_007712365.1">
    <property type="nucleotide sequence ID" value="XM_007714175.1"/>
</dbReference>